<reference evidence="1" key="1">
    <citation type="submission" date="2017-01" db="EMBL/GenBank/DDBJ databases">
        <authorList>
            <person name="Lo R."/>
        </authorList>
    </citation>
    <scope>NUCLEOTIDE SEQUENCE</scope>
    <source>
        <strain evidence="1">537</strain>
    </source>
</reference>
<proteinExistence type="predicted"/>
<dbReference type="GO" id="GO:0030153">
    <property type="term" value="P:bacteriocin immunity"/>
    <property type="evidence" value="ECO:0007669"/>
    <property type="project" value="InterPro"/>
</dbReference>
<dbReference type="EMBL" id="MTJS01000006">
    <property type="protein sequence ID" value="PFG87579.1"/>
    <property type="molecule type" value="Genomic_DNA"/>
</dbReference>
<dbReference type="CDD" id="cd21059">
    <property type="entry name" value="LciA-like"/>
    <property type="match status" value="1"/>
</dbReference>
<evidence type="ECO:0000313" key="2">
    <source>
        <dbReference type="Proteomes" id="UP000225275"/>
    </source>
</evidence>
<dbReference type="AlphaFoldDB" id="A0AAP8DZJ1"/>
<name>A0AAP8DZJ1_9LACT</name>
<protein>
    <submittedName>
        <fullName evidence="1">Serine hydroxymethyltransferase</fullName>
    </submittedName>
</protein>
<gene>
    <name evidence="1" type="ORF">BW154_12165</name>
</gene>
<comment type="caution">
    <text evidence="1">The sequence shown here is derived from an EMBL/GenBank/DDBJ whole genome shotgun (WGS) entry which is preliminary data.</text>
</comment>
<dbReference type="Proteomes" id="UP000225275">
    <property type="component" value="Unassembled WGS sequence"/>
</dbReference>
<organism evidence="1 2">
    <name type="scientific">Lactococcus lactis</name>
    <dbReference type="NCBI Taxonomy" id="1358"/>
    <lineage>
        <taxon>Bacteria</taxon>
        <taxon>Bacillati</taxon>
        <taxon>Bacillota</taxon>
        <taxon>Bacilli</taxon>
        <taxon>Lactobacillales</taxon>
        <taxon>Streptococcaceae</taxon>
        <taxon>Lactococcus</taxon>
    </lineage>
</organism>
<dbReference type="RefSeq" id="WP_098394232.1">
    <property type="nucleotide sequence ID" value="NZ_JAOWLS010000007.1"/>
</dbReference>
<reference evidence="1" key="2">
    <citation type="journal article" date="2018" name="Food Control">
        <title>Characterization of Lactococcus lactis isolates from herbs, fruits and vegetables for use as biopreservatives against Listeria monocytogenes in cheese.</title>
        <authorList>
            <person name="Ho V."/>
            <person name="Lo R."/>
            <person name="Bansal N."/>
            <person name="Turner M.S."/>
        </authorList>
    </citation>
    <scope>NUCLEOTIDE SEQUENCE</scope>
    <source>
        <strain evidence="1">537</strain>
    </source>
</reference>
<sequence length="94" mass="10915">MNLSNPQKELLDLIYNVILNQETTEKERKAFKNAKDRIELGKKFDSEISELLKELMYIPNSRPVDEFTEEARKRMYVGPGTSGTTHGFSNYQTK</sequence>
<evidence type="ECO:0000313" key="1">
    <source>
        <dbReference type="EMBL" id="PFG87579.1"/>
    </source>
</evidence>
<dbReference type="InterPro" id="IPR015046">
    <property type="entry name" value="LciA_Immunity-like"/>
</dbReference>
<dbReference type="Pfam" id="PF08951">
    <property type="entry name" value="EntA_Immun"/>
    <property type="match status" value="1"/>
</dbReference>
<accession>A0AAP8DZJ1</accession>